<reference evidence="5" key="1">
    <citation type="submission" date="2016-02" db="EMBL/GenBank/DDBJ databases">
        <authorList>
            <person name="Shin S.-K."/>
            <person name="Yi H."/>
            <person name="Kim E."/>
        </authorList>
    </citation>
    <scope>NUCLEOTIDE SEQUENCE [LARGE SCALE GENOMIC DNA]</scope>
    <source>
        <strain evidence="5">LPB0003</strain>
    </source>
</reference>
<evidence type="ECO:0000313" key="5">
    <source>
        <dbReference type="Proteomes" id="UP000092584"/>
    </source>
</evidence>
<dbReference type="NCBIfam" id="TIGR00557">
    <property type="entry name" value="pdxA"/>
    <property type="match status" value="1"/>
</dbReference>
<keyword evidence="3" id="KW-0520">NAD</keyword>
<dbReference type="GO" id="GO:0016491">
    <property type="term" value="F:oxidoreductase activity"/>
    <property type="evidence" value="ECO:0007669"/>
    <property type="project" value="UniProtKB-KW"/>
</dbReference>
<dbReference type="InterPro" id="IPR005255">
    <property type="entry name" value="PdxA_fam"/>
</dbReference>
<dbReference type="Proteomes" id="UP000092584">
    <property type="component" value="Unassembled WGS sequence"/>
</dbReference>
<dbReference type="OrthoDB" id="9801783at2"/>
<dbReference type="GO" id="GO:0046872">
    <property type="term" value="F:metal ion binding"/>
    <property type="evidence" value="ECO:0007669"/>
    <property type="project" value="UniProtKB-KW"/>
</dbReference>
<keyword evidence="5" id="KW-1185">Reference proteome</keyword>
<comment type="caution">
    <text evidence="4">The sequence shown here is derived from an EMBL/GenBank/DDBJ whole genome shotgun (WGS) entry which is preliminary data.</text>
</comment>
<dbReference type="SUPFAM" id="SSF53659">
    <property type="entry name" value="Isocitrate/Isopropylmalate dehydrogenase-like"/>
    <property type="match status" value="1"/>
</dbReference>
<sequence>MDKTDKIIVGISIGDLNGIGIEVILKTFEDKRMLEFCTPVLFGATKTISYHKKVLGIETPVHGITSINQVTHSKINILNIWKEEVAIELGTATKISGEYAAKSLASGVEHLKNNTIDVLITAPINKENIQSETFNFPGHTEYLEANLEGKSLMILMTSELRIGLITGHIPIAKVAESITPELIKSKVETMYNSLKQDFGINKPKIAVLSLNPHCGDKGVIGKEDDDIIVPTIAEIAATGKLVFGPYAADGFFGSETYKQFDGVLATYHDQGLAPFKALSFGKGVNFTAGLSHIRTSPDHGTGYDIAGKNLANPSSFIEALFSAIEIFKKRKEYKELTGNPLLVRYS</sequence>
<evidence type="ECO:0000256" key="2">
    <source>
        <dbReference type="ARBA" id="ARBA00023002"/>
    </source>
</evidence>
<dbReference type="PANTHER" id="PTHR30004:SF6">
    <property type="entry name" value="D-THREONATE 4-PHOSPHATE DEHYDROGENASE"/>
    <property type="match status" value="1"/>
</dbReference>
<evidence type="ECO:0000313" key="4">
    <source>
        <dbReference type="EMBL" id="OBY62808.1"/>
    </source>
</evidence>
<gene>
    <name evidence="4" type="ORF">LPB3_11740</name>
</gene>
<dbReference type="EMBL" id="LSFM01000023">
    <property type="protein sequence ID" value="OBY62808.1"/>
    <property type="molecule type" value="Genomic_DNA"/>
</dbReference>
<dbReference type="KEGG" id="pob:LPB03_11730"/>
<dbReference type="Gene3D" id="3.40.718.10">
    <property type="entry name" value="Isopropylmalate Dehydrogenase"/>
    <property type="match status" value="1"/>
</dbReference>
<keyword evidence="2" id="KW-0560">Oxidoreductase</keyword>
<evidence type="ECO:0000256" key="3">
    <source>
        <dbReference type="ARBA" id="ARBA00023027"/>
    </source>
</evidence>
<keyword evidence="1" id="KW-0479">Metal-binding</keyword>
<accession>A0A1B8TTG8</accession>
<organism evidence="4 5">
    <name type="scientific">Polaribacter vadi</name>
    <dbReference type="NCBI Taxonomy" id="1774273"/>
    <lineage>
        <taxon>Bacteria</taxon>
        <taxon>Pseudomonadati</taxon>
        <taxon>Bacteroidota</taxon>
        <taxon>Flavobacteriia</taxon>
        <taxon>Flavobacteriales</taxon>
        <taxon>Flavobacteriaceae</taxon>
    </lineage>
</organism>
<protein>
    <submittedName>
        <fullName evidence="4">4-hydroxythreonine-4-phosphate dehydrogenase</fullName>
    </submittedName>
</protein>
<dbReference type="STRING" id="1774273.LPB03_11730"/>
<dbReference type="AlphaFoldDB" id="A0A1B8TTG8"/>
<evidence type="ECO:0000256" key="1">
    <source>
        <dbReference type="ARBA" id="ARBA00022723"/>
    </source>
</evidence>
<proteinExistence type="predicted"/>
<dbReference type="RefSeq" id="WP_026776024.1">
    <property type="nucleotide sequence ID" value="NZ_CAXBLX010000039.1"/>
</dbReference>
<dbReference type="PANTHER" id="PTHR30004">
    <property type="entry name" value="4-HYDROXYTHREONINE-4-PHOSPHATE DEHYDROGENASE"/>
    <property type="match status" value="1"/>
</dbReference>
<dbReference type="Pfam" id="PF04166">
    <property type="entry name" value="PdxA"/>
    <property type="match status" value="1"/>
</dbReference>
<name>A0A1B8TTG8_9FLAO</name>
<dbReference type="GO" id="GO:0051287">
    <property type="term" value="F:NAD binding"/>
    <property type="evidence" value="ECO:0007669"/>
    <property type="project" value="InterPro"/>
</dbReference>